<proteinExistence type="predicted"/>
<feature type="domain" description="PKD" evidence="4">
    <location>
        <begin position="127"/>
        <end position="210"/>
    </location>
</feature>
<dbReference type="SUPFAM" id="SSF49299">
    <property type="entry name" value="PKD domain"/>
    <property type="match status" value="1"/>
</dbReference>
<dbReference type="InterPro" id="IPR035986">
    <property type="entry name" value="PKD_dom_sf"/>
</dbReference>
<feature type="compositionally biased region" description="Low complexity" evidence="2">
    <location>
        <begin position="228"/>
        <end position="297"/>
    </location>
</feature>
<dbReference type="NCBIfam" id="TIGR04126">
    <property type="entry name" value="PGF_CTERM"/>
    <property type="match status" value="1"/>
</dbReference>
<evidence type="ECO:0000256" key="1">
    <source>
        <dbReference type="ARBA" id="ARBA00022729"/>
    </source>
</evidence>
<feature type="region of interest" description="Disordered" evidence="2">
    <location>
        <begin position="197"/>
        <end position="311"/>
    </location>
</feature>
<reference evidence="5 6" key="1">
    <citation type="submission" date="2019-12" db="EMBL/GenBank/DDBJ databases">
        <title>Isolation and characterization of three novel carbon monoxide-oxidizing members of Halobacteria from salione crusts and soils.</title>
        <authorList>
            <person name="Myers M.R."/>
            <person name="King G.M."/>
        </authorList>
    </citation>
    <scope>NUCLEOTIDE SEQUENCE [LARGE SCALE GENOMIC DNA]</scope>
    <source>
        <strain evidence="5 6">PCN9</strain>
    </source>
</reference>
<dbReference type="InterPro" id="IPR026371">
    <property type="entry name" value="PGF_CTERM"/>
</dbReference>
<dbReference type="InterPro" id="IPR013783">
    <property type="entry name" value="Ig-like_fold"/>
</dbReference>
<comment type="caution">
    <text evidence="5">The sequence shown here is derived from an EMBL/GenBank/DDBJ whole genome shotgun (WGS) entry which is preliminary data.</text>
</comment>
<dbReference type="GO" id="GO:0030115">
    <property type="term" value="C:S-layer"/>
    <property type="evidence" value="ECO:0007669"/>
    <property type="project" value="UniProtKB-SubCell"/>
</dbReference>
<dbReference type="AlphaFoldDB" id="A0A6B0SBK1"/>
<evidence type="ECO:0000256" key="3">
    <source>
        <dbReference type="SAM" id="Phobius"/>
    </source>
</evidence>
<protein>
    <submittedName>
        <fullName evidence="5">PKD domain-containing protein</fullName>
    </submittedName>
</protein>
<feature type="compositionally biased region" description="Polar residues" evidence="2">
    <location>
        <begin position="298"/>
        <end position="311"/>
    </location>
</feature>
<dbReference type="OrthoDB" id="8638at2157"/>
<keyword evidence="3" id="KW-1133">Transmembrane helix</keyword>
<name>A0A6B0SBK1_9EURY</name>
<evidence type="ECO:0000313" key="6">
    <source>
        <dbReference type="Proteomes" id="UP000471521"/>
    </source>
</evidence>
<evidence type="ECO:0000256" key="2">
    <source>
        <dbReference type="SAM" id="MobiDB-lite"/>
    </source>
</evidence>
<organism evidence="5 6">
    <name type="scientific">Halobacterium bonnevillei</name>
    <dbReference type="NCBI Taxonomy" id="2692200"/>
    <lineage>
        <taxon>Archaea</taxon>
        <taxon>Methanobacteriati</taxon>
        <taxon>Methanobacteriota</taxon>
        <taxon>Stenosarchaea group</taxon>
        <taxon>Halobacteria</taxon>
        <taxon>Halobacteriales</taxon>
        <taxon>Halobacteriaceae</taxon>
        <taxon>Halobacterium</taxon>
    </lineage>
</organism>
<dbReference type="Gene3D" id="2.60.40.10">
    <property type="entry name" value="Immunoglobulins"/>
    <property type="match status" value="1"/>
</dbReference>
<keyword evidence="6" id="KW-1185">Reference proteome</keyword>
<keyword evidence="1" id="KW-0732">Signal</keyword>
<evidence type="ECO:0000259" key="4">
    <source>
        <dbReference type="PROSITE" id="PS50093"/>
    </source>
</evidence>
<dbReference type="SMART" id="SM00089">
    <property type="entry name" value="PKD"/>
    <property type="match status" value="1"/>
</dbReference>
<dbReference type="CDD" id="cd00146">
    <property type="entry name" value="PKD"/>
    <property type="match status" value="1"/>
</dbReference>
<dbReference type="Proteomes" id="UP000471521">
    <property type="component" value="Unassembled WGS sequence"/>
</dbReference>
<evidence type="ECO:0000313" key="5">
    <source>
        <dbReference type="EMBL" id="MXR19145.1"/>
    </source>
</evidence>
<dbReference type="InterPro" id="IPR000601">
    <property type="entry name" value="PKD_dom"/>
</dbReference>
<accession>A0A6B0SBK1</accession>
<feature type="transmembrane region" description="Helical" evidence="3">
    <location>
        <begin position="312"/>
        <end position="332"/>
    </location>
</feature>
<dbReference type="GO" id="GO:0005886">
    <property type="term" value="C:plasma membrane"/>
    <property type="evidence" value="ECO:0007669"/>
    <property type="project" value="UniProtKB-SubCell"/>
</dbReference>
<dbReference type="Pfam" id="PF18911">
    <property type="entry name" value="PKD_4"/>
    <property type="match status" value="1"/>
</dbReference>
<dbReference type="PROSITE" id="PS50093">
    <property type="entry name" value="PKD"/>
    <property type="match status" value="1"/>
</dbReference>
<dbReference type="RefSeq" id="WP_159524780.1">
    <property type="nucleotide sequence ID" value="NZ_WUUU01000001.1"/>
</dbReference>
<feature type="compositionally biased region" description="Polar residues" evidence="2">
    <location>
        <begin position="197"/>
        <end position="213"/>
    </location>
</feature>
<feature type="compositionally biased region" description="Gly residues" evidence="2">
    <location>
        <begin position="214"/>
        <end position="227"/>
    </location>
</feature>
<gene>
    <name evidence="5" type="ORF">GRX66_00475</name>
</gene>
<keyword evidence="3" id="KW-0472">Membrane</keyword>
<sequence>MDVNFEGARLRSIFLAFIVVTAAGVATASATQPSPPESYYGTVTINGDPAPDGVVVTAIVDGEVKDKLEVTGGSYGGPGAFDQKLAVNATEDDTVQFRVAGLDTGQTDSVDPGEVTELNLTLTDTQSPTAAVGTDTTVSVGESVQFDATDSTDNGAFLRYAWDFDNDGSTDATGETTNHTFEQAGTMEVVLTVTDAAGNSDQASRTVTVEQSDTGGGGNNDGAGGGSDTTTSGDNTTETTAATTTSVPTTTQPKTGSSTTTQTTRQTSTTSTVKGTETTTVASGGETTGGPTTTPQGSIASPTGTEPTSTSVPGFGAGIAVVAVLAGGVLAMRDR</sequence>
<keyword evidence="3" id="KW-0812">Transmembrane</keyword>
<dbReference type="InterPro" id="IPR022409">
    <property type="entry name" value="PKD/Chitinase_dom"/>
</dbReference>
<dbReference type="EMBL" id="WUUU01000001">
    <property type="protein sequence ID" value="MXR19145.1"/>
    <property type="molecule type" value="Genomic_DNA"/>
</dbReference>